<accession>A0ABS0B455</accession>
<reference evidence="3 4" key="1">
    <citation type="submission" date="2020-11" db="EMBL/GenBank/DDBJ databases">
        <title>Draft Genome Sequence and Secondary Metabolite Biosynthetic Potential of the Lysobacter niastensis Type strain DSM 18481.</title>
        <authorList>
            <person name="Turrini P."/>
            <person name="Artuso I."/>
            <person name="Tescari M."/>
            <person name="Lugli G.A."/>
            <person name="Frangipani E."/>
            <person name="Ventura M."/>
            <person name="Visca P."/>
        </authorList>
    </citation>
    <scope>NUCLEOTIDE SEQUENCE [LARGE SCALE GENOMIC DNA]</scope>
    <source>
        <strain evidence="3 4">DSM 18481</strain>
    </source>
</reference>
<feature type="region of interest" description="Disordered" evidence="1">
    <location>
        <begin position="760"/>
        <end position="783"/>
    </location>
</feature>
<evidence type="ECO:0000313" key="4">
    <source>
        <dbReference type="Proteomes" id="UP001429984"/>
    </source>
</evidence>
<dbReference type="Gene3D" id="2.60.40.3110">
    <property type="match status" value="1"/>
</dbReference>
<keyword evidence="2" id="KW-0732">Signal</keyword>
<sequence>MISPARPRRRALALALAATITAIGAGNAAATGVSQGALDQALPSGTAQGEQSLYLDVMIDGHLARPLVPFTLRDGRLGVAPSELAAAGLNLPADLAVDDDGLVWVDSIPGLSAAYEPAMQRLNLHPVRSLRTVRQLGYSAPGARDVRRDHGLVFDYDAYARSLGDSQTLSVGTGLRWFGRFGSVELTGVSRAGDGGDDAYERLDSRWTYSDPQRMWTWTVGDLVSGGLAWTRPVRLGGVQWRRNFGVRPDLIVYPMPQFAADATVPSSVELYVNNVRQYSGEVDPGPFVLNDFPRVIGAGQAVVVVTDALGRSTQTSVPLYVDYQRLARGLSDFSLEAGLLRSGFGIDSGDYGNDPVASGSWRRGMTDEFTVEVHGEAGPDLHTGGVGLAWSPLGRFGVISGSYARSSGLGSGDQQALGYQWFGRSTGLDLYSQRASRGFRDLGSLDGGSAPLSSQDRASLWFGIPRGSFSMTWLRYRDLEDVPSRTVSIGLNQTIGRSLSLSASAFEDDRAGHGVSLSLSMPLGRELDASVSYDHSRGQSDYAAGVRRSVPYAGGWGWEAQARDSGDGQVSAAWRGRAAEAWFGMDRVDDDTGAFAQGNGSVVVMGGQAFASRRITDSFAVVSTNGVADVPILYENRVAGRTNRDGYLLLPELRGWQSNRIAIDPDGLGANLEVPAIERMVTPADHGGVRVNYELVAMRTASVALSDGSGKPVAAGTRVHRADGSVVIVGYDGALWLEHYVDGETLRWTRAGTACATNLPPLASVESSPQLGPAECTKEESQ</sequence>
<dbReference type="EMBL" id="JADLZT010000002">
    <property type="protein sequence ID" value="MBF6023330.1"/>
    <property type="molecule type" value="Genomic_DNA"/>
</dbReference>
<evidence type="ECO:0000313" key="3">
    <source>
        <dbReference type="EMBL" id="MBF6023330.1"/>
    </source>
</evidence>
<feature type="signal peptide" evidence="2">
    <location>
        <begin position="1"/>
        <end position="28"/>
    </location>
</feature>
<organism evidence="3 4">
    <name type="scientific">Lysobacter niastensis</name>
    <dbReference type="NCBI Taxonomy" id="380629"/>
    <lineage>
        <taxon>Bacteria</taxon>
        <taxon>Pseudomonadati</taxon>
        <taxon>Pseudomonadota</taxon>
        <taxon>Gammaproteobacteria</taxon>
        <taxon>Lysobacterales</taxon>
        <taxon>Lysobacteraceae</taxon>
        <taxon>Lysobacter</taxon>
    </lineage>
</organism>
<feature type="chain" id="PRO_5046462918" evidence="2">
    <location>
        <begin position="29"/>
        <end position="783"/>
    </location>
</feature>
<dbReference type="PANTHER" id="PTHR30451">
    <property type="entry name" value="OUTER MEMBRANE USHER PROTEIN"/>
    <property type="match status" value="1"/>
</dbReference>
<dbReference type="Pfam" id="PF00577">
    <property type="entry name" value="Usher"/>
    <property type="match status" value="2"/>
</dbReference>
<dbReference type="RefSeq" id="WP_194929917.1">
    <property type="nucleotide sequence ID" value="NZ_JADLZT010000002.1"/>
</dbReference>
<evidence type="ECO:0000256" key="1">
    <source>
        <dbReference type="SAM" id="MobiDB-lite"/>
    </source>
</evidence>
<protein>
    <submittedName>
        <fullName evidence="3">Fimbrial biogenesis outer membrane usher protein</fullName>
    </submittedName>
</protein>
<dbReference type="InterPro" id="IPR042186">
    <property type="entry name" value="FimD_plug_dom"/>
</dbReference>
<dbReference type="Proteomes" id="UP001429984">
    <property type="component" value="Unassembled WGS sequence"/>
</dbReference>
<keyword evidence="4" id="KW-1185">Reference proteome</keyword>
<gene>
    <name evidence="3" type="ORF">IU514_04720</name>
</gene>
<dbReference type="InterPro" id="IPR000015">
    <property type="entry name" value="Fimb_usher"/>
</dbReference>
<dbReference type="Gene3D" id="2.60.40.2610">
    <property type="entry name" value="Outer membrane usher protein FimD, plug domain"/>
    <property type="match status" value="1"/>
</dbReference>
<evidence type="ECO:0000256" key="2">
    <source>
        <dbReference type="SAM" id="SignalP"/>
    </source>
</evidence>
<name>A0ABS0B455_9GAMM</name>
<proteinExistence type="predicted"/>
<dbReference type="PANTHER" id="PTHR30451:SF5">
    <property type="entry name" value="SLR0019 PROTEIN"/>
    <property type="match status" value="1"/>
</dbReference>
<comment type="caution">
    <text evidence="3">The sequence shown here is derived from an EMBL/GenBank/DDBJ whole genome shotgun (WGS) entry which is preliminary data.</text>
</comment>